<evidence type="ECO:0000259" key="7">
    <source>
        <dbReference type="PROSITE" id="PS51755"/>
    </source>
</evidence>
<feature type="modified residue" description="4-aspartylphosphate" evidence="4">
    <location>
        <position position="55"/>
    </location>
</feature>
<evidence type="ECO:0000256" key="2">
    <source>
        <dbReference type="ARBA" id="ARBA00023012"/>
    </source>
</evidence>
<dbReference type="CDD" id="cd17574">
    <property type="entry name" value="REC_OmpR"/>
    <property type="match status" value="1"/>
</dbReference>
<gene>
    <name evidence="8" type="ORF">V6624_20430</name>
</gene>
<dbReference type="InterPro" id="IPR001789">
    <property type="entry name" value="Sig_transdc_resp-reg_receiver"/>
</dbReference>
<feature type="DNA-binding region" description="OmpR/PhoB-type" evidence="5">
    <location>
        <begin position="136"/>
        <end position="233"/>
    </location>
</feature>
<sequence length="233" mass="26911">MSEIIHVLLVEDEEVLSTIIKETLELRGFSFTIAKNGVEGWELFQSKKPDICVVDIMLPRKDGYSLVEDIRIVDQLTPIIFLTAKNEITDVLKGLKIGADDYMKKPFSMEELILRIQKLVRRKYIHSGKEISTTYDKNIKVGNFQFNLHRLELTIDGKSVNLSQRESELLDLLIQNKNQLLDRNKALLLLWGDNNPFTARSMDVYITRLRKYLSADPTVEILSIRNKGFKLID</sequence>
<dbReference type="SUPFAM" id="SSF52172">
    <property type="entry name" value="CheY-like"/>
    <property type="match status" value="1"/>
</dbReference>
<name>A0ABZ2Q5K0_9FLAO</name>
<keyword evidence="3 5" id="KW-0238">DNA-binding</keyword>
<feature type="domain" description="OmpR/PhoB-type" evidence="7">
    <location>
        <begin position="136"/>
        <end position="233"/>
    </location>
</feature>
<keyword evidence="9" id="KW-1185">Reference proteome</keyword>
<proteinExistence type="predicted"/>
<dbReference type="InterPro" id="IPR036388">
    <property type="entry name" value="WH-like_DNA-bd_sf"/>
</dbReference>
<dbReference type="Gene3D" id="1.10.10.10">
    <property type="entry name" value="Winged helix-like DNA-binding domain superfamily/Winged helix DNA-binding domain"/>
    <property type="match status" value="1"/>
</dbReference>
<dbReference type="SMART" id="SM00862">
    <property type="entry name" value="Trans_reg_C"/>
    <property type="match status" value="1"/>
</dbReference>
<organism evidence="8 9">
    <name type="scientific">Flavobacterium ginsenosidimutans</name>
    <dbReference type="NCBI Taxonomy" id="687844"/>
    <lineage>
        <taxon>Bacteria</taxon>
        <taxon>Pseudomonadati</taxon>
        <taxon>Bacteroidota</taxon>
        <taxon>Flavobacteriia</taxon>
        <taxon>Flavobacteriales</taxon>
        <taxon>Flavobacteriaceae</taxon>
        <taxon>Flavobacterium</taxon>
    </lineage>
</organism>
<dbReference type="Proteomes" id="UP001447857">
    <property type="component" value="Chromosome"/>
</dbReference>
<evidence type="ECO:0000256" key="1">
    <source>
        <dbReference type="ARBA" id="ARBA00022553"/>
    </source>
</evidence>
<dbReference type="PANTHER" id="PTHR48111:SF40">
    <property type="entry name" value="PHOSPHATE REGULON TRANSCRIPTIONAL REGULATORY PROTEIN PHOB"/>
    <property type="match status" value="1"/>
</dbReference>
<accession>A0ABZ2Q5K0</accession>
<dbReference type="CDD" id="cd00383">
    <property type="entry name" value="trans_reg_C"/>
    <property type="match status" value="1"/>
</dbReference>
<keyword evidence="1 4" id="KW-0597">Phosphoprotein</keyword>
<dbReference type="InterPro" id="IPR039420">
    <property type="entry name" value="WalR-like"/>
</dbReference>
<keyword evidence="2" id="KW-0902">Two-component regulatory system</keyword>
<protein>
    <submittedName>
        <fullName evidence="8">Response regulator transcription factor</fullName>
    </submittedName>
</protein>
<dbReference type="PROSITE" id="PS50110">
    <property type="entry name" value="RESPONSE_REGULATORY"/>
    <property type="match status" value="1"/>
</dbReference>
<dbReference type="Pfam" id="PF00486">
    <property type="entry name" value="Trans_reg_C"/>
    <property type="match status" value="1"/>
</dbReference>
<evidence type="ECO:0000256" key="3">
    <source>
        <dbReference type="ARBA" id="ARBA00023125"/>
    </source>
</evidence>
<dbReference type="PROSITE" id="PS51755">
    <property type="entry name" value="OMPR_PHOB"/>
    <property type="match status" value="1"/>
</dbReference>
<feature type="domain" description="Response regulatory" evidence="6">
    <location>
        <begin position="6"/>
        <end position="120"/>
    </location>
</feature>
<dbReference type="RefSeq" id="WP_338839997.1">
    <property type="nucleotide sequence ID" value="NZ_CP147988.1"/>
</dbReference>
<dbReference type="SMART" id="SM00448">
    <property type="entry name" value="REC"/>
    <property type="match status" value="1"/>
</dbReference>
<dbReference type="PANTHER" id="PTHR48111">
    <property type="entry name" value="REGULATOR OF RPOS"/>
    <property type="match status" value="1"/>
</dbReference>
<evidence type="ECO:0000313" key="8">
    <source>
        <dbReference type="EMBL" id="WXK49392.1"/>
    </source>
</evidence>
<dbReference type="InterPro" id="IPR001867">
    <property type="entry name" value="OmpR/PhoB-type_DNA-bd"/>
</dbReference>
<dbReference type="EMBL" id="CP147988">
    <property type="protein sequence ID" value="WXK49392.1"/>
    <property type="molecule type" value="Genomic_DNA"/>
</dbReference>
<evidence type="ECO:0000313" key="9">
    <source>
        <dbReference type="Proteomes" id="UP001447857"/>
    </source>
</evidence>
<dbReference type="InterPro" id="IPR011006">
    <property type="entry name" value="CheY-like_superfamily"/>
</dbReference>
<evidence type="ECO:0000256" key="4">
    <source>
        <dbReference type="PROSITE-ProRule" id="PRU00169"/>
    </source>
</evidence>
<dbReference type="Gene3D" id="6.10.250.690">
    <property type="match status" value="1"/>
</dbReference>
<dbReference type="Gene3D" id="3.40.50.2300">
    <property type="match status" value="1"/>
</dbReference>
<evidence type="ECO:0000259" key="6">
    <source>
        <dbReference type="PROSITE" id="PS50110"/>
    </source>
</evidence>
<evidence type="ECO:0000256" key="5">
    <source>
        <dbReference type="PROSITE-ProRule" id="PRU01091"/>
    </source>
</evidence>
<dbReference type="Pfam" id="PF00072">
    <property type="entry name" value="Response_reg"/>
    <property type="match status" value="1"/>
</dbReference>
<reference evidence="8 9" key="1">
    <citation type="submission" date="2024-02" db="EMBL/GenBank/DDBJ databases">
        <title>complete genome of Flavobacterium ginsenosidimutans Str. YTB16.</title>
        <authorList>
            <person name="Wang Q."/>
        </authorList>
    </citation>
    <scope>NUCLEOTIDE SEQUENCE [LARGE SCALE GENOMIC DNA]</scope>
    <source>
        <strain evidence="8 9">YTB16</strain>
    </source>
</reference>